<organism evidence="1 2">
    <name type="scientific">Candidatus Roizmanbacteria bacterium GW2011_GWB1_40_7</name>
    <dbReference type="NCBI Taxonomy" id="1618482"/>
    <lineage>
        <taxon>Bacteria</taxon>
        <taxon>Candidatus Roizmaniibacteriota</taxon>
    </lineage>
</organism>
<evidence type="ECO:0000313" key="2">
    <source>
        <dbReference type="Proteomes" id="UP000034664"/>
    </source>
</evidence>
<name>A0A0G0W537_9BACT</name>
<dbReference type="AlphaFoldDB" id="A0A0G0W537"/>
<dbReference type="InterPro" id="IPR053158">
    <property type="entry name" value="CapK_Type1_Caps_Biosynth"/>
</dbReference>
<sequence>MTEKEKDILVGDFFNSLPKTINLKNLLGNEVFIDWFLPRLKLIKEIQRWPQEKINELTEIRRFSEYFLDLHSTDIFPELLKLPVVNKTTLIEWGDDILVTNNGTPNTYYTSGTTGVPLKVRIDEFECIKNELVYIFEPDAFEFRKVGELLRRKFILLLGRKSTGQYAPYSEYFPLDTFSSLGDKKTREKIYSKILNDSLIYLFAYSSVVLELMKYVREDGVKLSVIANLSGEAVSSEEEKFIYETTGVPIIFSYNCKEAGKVGEKCPMNIGTSLYHIYRERILVEIIDDDGKQLKNGEEGNIVLTVLDRTVTPIIRYSTGDRGRILSQLCTCGRLSPLLEVQGRRNDNILLPDGPTPLSKRTWIREYFKISNNTKKL</sequence>
<reference evidence="1 2" key="1">
    <citation type="journal article" date="2015" name="Nature">
        <title>rRNA introns, odd ribosomes, and small enigmatic genomes across a large radiation of phyla.</title>
        <authorList>
            <person name="Brown C.T."/>
            <person name="Hug L.A."/>
            <person name="Thomas B.C."/>
            <person name="Sharon I."/>
            <person name="Castelle C.J."/>
            <person name="Singh A."/>
            <person name="Wilkins M.J."/>
            <person name="Williams K.H."/>
            <person name="Banfield J.F."/>
        </authorList>
    </citation>
    <scope>NUCLEOTIDE SEQUENCE [LARGE SCALE GENOMIC DNA]</scope>
</reference>
<accession>A0A0G0W537</accession>
<dbReference type="Gene3D" id="3.40.50.12780">
    <property type="entry name" value="N-terminal domain of ligase-like"/>
    <property type="match status" value="1"/>
</dbReference>
<evidence type="ECO:0000313" key="1">
    <source>
        <dbReference type="EMBL" id="KKR70387.1"/>
    </source>
</evidence>
<gene>
    <name evidence="1" type="ORF">UU14_C0050G0007</name>
</gene>
<dbReference type="InterPro" id="IPR042099">
    <property type="entry name" value="ANL_N_sf"/>
</dbReference>
<evidence type="ECO:0008006" key="3">
    <source>
        <dbReference type="Google" id="ProtNLM"/>
    </source>
</evidence>
<dbReference type="EMBL" id="LBZM01000050">
    <property type="protein sequence ID" value="KKR70387.1"/>
    <property type="molecule type" value="Genomic_DNA"/>
</dbReference>
<dbReference type="SUPFAM" id="SSF56801">
    <property type="entry name" value="Acetyl-CoA synthetase-like"/>
    <property type="match status" value="1"/>
</dbReference>
<dbReference type="Proteomes" id="UP000034664">
    <property type="component" value="Unassembled WGS sequence"/>
</dbReference>
<comment type="caution">
    <text evidence="1">The sequence shown here is derived from an EMBL/GenBank/DDBJ whole genome shotgun (WGS) entry which is preliminary data.</text>
</comment>
<dbReference type="PANTHER" id="PTHR36932:SF1">
    <property type="entry name" value="CAPSULAR POLYSACCHARIDE BIOSYNTHESIS PROTEIN"/>
    <property type="match status" value="1"/>
</dbReference>
<dbReference type="PANTHER" id="PTHR36932">
    <property type="entry name" value="CAPSULAR POLYSACCHARIDE BIOSYNTHESIS PROTEIN"/>
    <property type="match status" value="1"/>
</dbReference>
<protein>
    <recommendedName>
        <fullName evidence="3">Phenylacetate--CoA ligase family protein</fullName>
    </recommendedName>
</protein>
<proteinExistence type="predicted"/>